<dbReference type="SUPFAM" id="SSF53335">
    <property type="entry name" value="S-adenosyl-L-methionine-dependent methyltransferases"/>
    <property type="match status" value="1"/>
</dbReference>
<dbReference type="EC" id="2.1.1.6" evidence="1"/>
<keyword evidence="3" id="KW-0808">Transferase</keyword>
<dbReference type="OMA" id="SWMPILG"/>
<dbReference type="Pfam" id="PF01596">
    <property type="entry name" value="Methyltransf_3"/>
    <property type="match status" value="1"/>
</dbReference>
<dbReference type="eggNOG" id="KOG1663">
    <property type="taxonomic scope" value="Eukaryota"/>
</dbReference>
<evidence type="ECO:0000256" key="6">
    <source>
        <dbReference type="ARBA" id="ARBA00023453"/>
    </source>
</evidence>
<dbReference type="GeneID" id="7441792"/>
<feature type="non-terminal residue" evidence="7">
    <location>
        <position position="164"/>
    </location>
</feature>
<gene>
    <name evidence="7" type="ORF">THAPSDRAFT_261719</name>
</gene>
<dbReference type="GO" id="GO:0006584">
    <property type="term" value="P:catecholamine metabolic process"/>
    <property type="evidence" value="ECO:0007669"/>
    <property type="project" value="UniProtKB-KW"/>
</dbReference>
<sequence length="164" mass="18437">SASDVLQAVDKFCTSRHWMMHVGPEKGEILTGALREAMDAKLASQLGSYCCYSSILMAREFYKQQYAKLNSHLFTVEINPEYAKVAAEMARLSGLNGKITVHEISYNGHDTDVDTIDFLFIDHDKDMYKADLIKLESAGLVRQGTKVVADNVLFAQIDDYIEYV</sequence>
<evidence type="ECO:0000256" key="5">
    <source>
        <dbReference type="ARBA" id="ARBA00022939"/>
    </source>
</evidence>
<dbReference type="InterPro" id="IPR002935">
    <property type="entry name" value="SAM_O-MeTrfase"/>
</dbReference>
<dbReference type="EMBL" id="CM000640">
    <property type="protein sequence ID" value="EED94176.1"/>
    <property type="molecule type" value="Genomic_DNA"/>
</dbReference>
<dbReference type="PANTHER" id="PTHR43836:SF2">
    <property type="entry name" value="CATECHOL O-METHYLTRANSFERASE 1-RELATED"/>
    <property type="match status" value="1"/>
</dbReference>
<evidence type="ECO:0000256" key="1">
    <source>
        <dbReference type="ARBA" id="ARBA00012880"/>
    </source>
</evidence>
<evidence type="ECO:0000256" key="3">
    <source>
        <dbReference type="ARBA" id="ARBA00022679"/>
    </source>
</evidence>
<evidence type="ECO:0000313" key="7">
    <source>
        <dbReference type="EMBL" id="EED94176.1"/>
    </source>
</evidence>
<evidence type="ECO:0000256" key="2">
    <source>
        <dbReference type="ARBA" id="ARBA00022603"/>
    </source>
</evidence>
<dbReference type="HOGENOM" id="CLU_050461_3_2_1"/>
<dbReference type="Proteomes" id="UP000001449">
    <property type="component" value="Chromosome 3"/>
</dbReference>
<comment type="similarity">
    <text evidence="6">Belongs to the class I-like SAM-binding methyltransferase superfamily. Cation-dependent O-methyltransferase family.</text>
</comment>
<organism evidence="7 8">
    <name type="scientific">Thalassiosira pseudonana</name>
    <name type="common">Marine diatom</name>
    <name type="synonym">Cyclotella nana</name>
    <dbReference type="NCBI Taxonomy" id="35128"/>
    <lineage>
        <taxon>Eukaryota</taxon>
        <taxon>Sar</taxon>
        <taxon>Stramenopiles</taxon>
        <taxon>Ochrophyta</taxon>
        <taxon>Bacillariophyta</taxon>
        <taxon>Coscinodiscophyceae</taxon>
        <taxon>Thalassiosirophycidae</taxon>
        <taxon>Thalassiosirales</taxon>
        <taxon>Thalassiosiraceae</taxon>
        <taxon>Thalassiosira</taxon>
    </lineage>
</organism>
<reference evidence="7 8" key="1">
    <citation type="journal article" date="2004" name="Science">
        <title>The genome of the diatom Thalassiosira pseudonana: ecology, evolution, and metabolism.</title>
        <authorList>
            <person name="Armbrust E.V."/>
            <person name="Berges J.A."/>
            <person name="Bowler C."/>
            <person name="Green B.R."/>
            <person name="Martinez D."/>
            <person name="Putnam N.H."/>
            <person name="Zhou S."/>
            <person name="Allen A.E."/>
            <person name="Apt K.E."/>
            <person name="Bechner M."/>
            <person name="Brzezinski M.A."/>
            <person name="Chaal B.K."/>
            <person name="Chiovitti A."/>
            <person name="Davis A.K."/>
            <person name="Demarest M.S."/>
            <person name="Detter J.C."/>
            <person name="Glavina T."/>
            <person name="Goodstein D."/>
            <person name="Hadi M.Z."/>
            <person name="Hellsten U."/>
            <person name="Hildebrand M."/>
            <person name="Jenkins B.D."/>
            <person name="Jurka J."/>
            <person name="Kapitonov V.V."/>
            <person name="Kroger N."/>
            <person name="Lau W.W."/>
            <person name="Lane T.W."/>
            <person name="Larimer F.W."/>
            <person name="Lippmeier J.C."/>
            <person name="Lucas S."/>
            <person name="Medina M."/>
            <person name="Montsant A."/>
            <person name="Obornik M."/>
            <person name="Parker M.S."/>
            <person name="Palenik B."/>
            <person name="Pazour G.J."/>
            <person name="Richardson P.M."/>
            <person name="Rynearson T.A."/>
            <person name="Saito M.A."/>
            <person name="Schwartz D.C."/>
            <person name="Thamatrakoln K."/>
            <person name="Valentin K."/>
            <person name="Vardi A."/>
            <person name="Wilkerson F.P."/>
            <person name="Rokhsar D.S."/>
        </authorList>
    </citation>
    <scope>NUCLEOTIDE SEQUENCE [LARGE SCALE GENOMIC DNA]</scope>
    <source>
        <strain evidence="7 8">CCMP1335</strain>
    </source>
</reference>
<accession>B8BXB2</accession>
<feature type="non-terminal residue" evidence="7">
    <location>
        <position position="1"/>
    </location>
</feature>
<keyword evidence="8" id="KW-1185">Reference proteome</keyword>
<dbReference type="KEGG" id="tps:THAPSDRAFT_261719"/>
<dbReference type="PaxDb" id="35128-Thaps261719"/>
<evidence type="ECO:0000313" key="8">
    <source>
        <dbReference type="Proteomes" id="UP000001449"/>
    </source>
</evidence>
<dbReference type="GO" id="GO:0032259">
    <property type="term" value="P:methylation"/>
    <property type="evidence" value="ECO:0007669"/>
    <property type="project" value="UniProtKB-KW"/>
</dbReference>
<keyword evidence="2" id="KW-0489">Methyltransferase</keyword>
<dbReference type="STRING" id="35128.B8BXB2"/>
<dbReference type="PANTHER" id="PTHR43836">
    <property type="entry name" value="CATECHOL O-METHYLTRANSFERASE 1-RELATED"/>
    <property type="match status" value="1"/>
</dbReference>
<keyword evidence="4" id="KW-0949">S-adenosyl-L-methionine</keyword>
<dbReference type="InterPro" id="IPR029063">
    <property type="entry name" value="SAM-dependent_MTases_sf"/>
</dbReference>
<protein>
    <recommendedName>
        <fullName evidence="1">catechol O-methyltransferase</fullName>
        <ecNumber evidence="1">2.1.1.6</ecNumber>
    </recommendedName>
</protein>
<dbReference type="Gene3D" id="3.40.50.150">
    <property type="entry name" value="Vaccinia Virus protein VP39"/>
    <property type="match status" value="1"/>
</dbReference>
<dbReference type="AlphaFoldDB" id="B8BXB2"/>
<dbReference type="PROSITE" id="PS51682">
    <property type="entry name" value="SAM_OMT_I"/>
    <property type="match status" value="1"/>
</dbReference>
<proteinExistence type="inferred from homology"/>
<reference evidence="7 8" key="2">
    <citation type="journal article" date="2008" name="Nature">
        <title>The Phaeodactylum genome reveals the evolutionary history of diatom genomes.</title>
        <authorList>
            <person name="Bowler C."/>
            <person name="Allen A.E."/>
            <person name="Badger J.H."/>
            <person name="Grimwood J."/>
            <person name="Jabbari K."/>
            <person name="Kuo A."/>
            <person name="Maheswari U."/>
            <person name="Martens C."/>
            <person name="Maumus F."/>
            <person name="Otillar R.P."/>
            <person name="Rayko E."/>
            <person name="Salamov A."/>
            <person name="Vandepoele K."/>
            <person name="Beszteri B."/>
            <person name="Gruber A."/>
            <person name="Heijde M."/>
            <person name="Katinka M."/>
            <person name="Mock T."/>
            <person name="Valentin K."/>
            <person name="Verret F."/>
            <person name="Berges J.A."/>
            <person name="Brownlee C."/>
            <person name="Cadoret J.P."/>
            <person name="Chiovitti A."/>
            <person name="Choi C.J."/>
            <person name="Coesel S."/>
            <person name="De Martino A."/>
            <person name="Detter J.C."/>
            <person name="Durkin C."/>
            <person name="Falciatore A."/>
            <person name="Fournet J."/>
            <person name="Haruta M."/>
            <person name="Huysman M.J."/>
            <person name="Jenkins B.D."/>
            <person name="Jiroutova K."/>
            <person name="Jorgensen R.E."/>
            <person name="Joubert Y."/>
            <person name="Kaplan A."/>
            <person name="Kroger N."/>
            <person name="Kroth P.G."/>
            <person name="La Roche J."/>
            <person name="Lindquist E."/>
            <person name="Lommer M."/>
            <person name="Martin-Jezequel V."/>
            <person name="Lopez P.J."/>
            <person name="Lucas S."/>
            <person name="Mangogna M."/>
            <person name="McGinnis K."/>
            <person name="Medlin L.K."/>
            <person name="Montsant A."/>
            <person name="Oudot-Le Secq M.P."/>
            <person name="Napoli C."/>
            <person name="Obornik M."/>
            <person name="Parker M.S."/>
            <person name="Petit J.L."/>
            <person name="Porcel B.M."/>
            <person name="Poulsen N."/>
            <person name="Robison M."/>
            <person name="Rychlewski L."/>
            <person name="Rynearson T.A."/>
            <person name="Schmutz J."/>
            <person name="Shapiro H."/>
            <person name="Siaut M."/>
            <person name="Stanley M."/>
            <person name="Sussman M.R."/>
            <person name="Taylor A.R."/>
            <person name="Vardi A."/>
            <person name="von Dassow P."/>
            <person name="Vyverman W."/>
            <person name="Willis A."/>
            <person name="Wyrwicz L.S."/>
            <person name="Rokhsar D.S."/>
            <person name="Weissenbach J."/>
            <person name="Armbrust E.V."/>
            <person name="Green B.R."/>
            <person name="Van de Peer Y."/>
            <person name="Grigoriev I.V."/>
        </authorList>
    </citation>
    <scope>NUCLEOTIDE SEQUENCE [LARGE SCALE GENOMIC DNA]</scope>
    <source>
        <strain evidence="7 8">CCMP1335</strain>
    </source>
</reference>
<dbReference type="RefSeq" id="XP_002288740.1">
    <property type="nucleotide sequence ID" value="XM_002288704.1"/>
</dbReference>
<evidence type="ECO:0000256" key="4">
    <source>
        <dbReference type="ARBA" id="ARBA00022691"/>
    </source>
</evidence>
<keyword evidence="5" id="KW-0128">Catecholamine metabolism</keyword>
<dbReference type="InParanoid" id="B8BXB2"/>
<name>B8BXB2_THAPS</name>
<dbReference type="GO" id="GO:0016206">
    <property type="term" value="F:catechol O-methyltransferase activity"/>
    <property type="evidence" value="ECO:0007669"/>
    <property type="project" value="UniProtKB-EC"/>
</dbReference>